<evidence type="ECO:0000313" key="6">
    <source>
        <dbReference type="Proteomes" id="UP000811255"/>
    </source>
</evidence>
<dbReference type="InterPro" id="IPR050641">
    <property type="entry name" value="RIFMO-like"/>
</dbReference>
<dbReference type="PRINTS" id="PR00420">
    <property type="entry name" value="RNGMNOXGNASE"/>
</dbReference>
<evidence type="ECO:0000259" key="4">
    <source>
        <dbReference type="Pfam" id="PF01494"/>
    </source>
</evidence>
<keyword evidence="5" id="KW-0560">Oxidoreductase</keyword>
<proteinExistence type="predicted"/>
<gene>
    <name evidence="5" type="ORF">KK137_15375</name>
</gene>
<evidence type="ECO:0000313" key="5">
    <source>
        <dbReference type="EMBL" id="MBT2135720.1"/>
    </source>
</evidence>
<dbReference type="PANTHER" id="PTHR43004">
    <property type="entry name" value="TRK SYSTEM POTASSIUM UPTAKE PROTEIN"/>
    <property type="match status" value="1"/>
</dbReference>
<dbReference type="Pfam" id="PF01494">
    <property type="entry name" value="FAD_binding_3"/>
    <property type="match status" value="1"/>
</dbReference>
<dbReference type="SUPFAM" id="SSF51905">
    <property type="entry name" value="FAD/NAD(P)-binding domain"/>
    <property type="match status" value="1"/>
</dbReference>
<protein>
    <submittedName>
        <fullName evidence="5">FAD-dependent monooxygenase</fullName>
    </submittedName>
</protein>
<name>A0ABS5W934_9SPHN</name>
<organism evidence="5 6">
    <name type="scientific">Croceibacterium selenioxidans</name>
    <dbReference type="NCBI Taxonomy" id="2838833"/>
    <lineage>
        <taxon>Bacteria</taxon>
        <taxon>Pseudomonadati</taxon>
        <taxon>Pseudomonadota</taxon>
        <taxon>Alphaproteobacteria</taxon>
        <taxon>Sphingomonadales</taxon>
        <taxon>Erythrobacteraceae</taxon>
        <taxon>Croceibacterium</taxon>
    </lineage>
</organism>
<comment type="cofactor">
    <cofactor evidence="1">
        <name>FAD</name>
        <dbReference type="ChEBI" id="CHEBI:57692"/>
    </cofactor>
</comment>
<reference evidence="5 6" key="1">
    <citation type="submission" date="2021-05" db="EMBL/GenBank/DDBJ databases">
        <title>Croceibacterium sp. LX-88 genome sequence.</title>
        <authorList>
            <person name="Luo X."/>
        </authorList>
    </citation>
    <scope>NUCLEOTIDE SEQUENCE [LARGE SCALE GENOMIC DNA]</scope>
    <source>
        <strain evidence="5 6">LX-88</strain>
    </source>
</reference>
<dbReference type="Gene3D" id="3.30.9.10">
    <property type="entry name" value="D-Amino Acid Oxidase, subunit A, domain 2"/>
    <property type="match status" value="1"/>
</dbReference>
<dbReference type="PANTHER" id="PTHR43004:SF19">
    <property type="entry name" value="BINDING MONOOXYGENASE, PUTATIVE (JCVI)-RELATED"/>
    <property type="match status" value="1"/>
</dbReference>
<dbReference type="Pfam" id="PF21274">
    <property type="entry name" value="Rng_hyd_C"/>
    <property type="match status" value="1"/>
</dbReference>
<dbReference type="GO" id="GO:0004497">
    <property type="term" value="F:monooxygenase activity"/>
    <property type="evidence" value="ECO:0007669"/>
    <property type="project" value="UniProtKB-KW"/>
</dbReference>
<dbReference type="Gene3D" id="3.40.30.120">
    <property type="match status" value="1"/>
</dbReference>
<accession>A0ABS5W934</accession>
<comment type="caution">
    <text evidence="5">The sequence shown here is derived from an EMBL/GenBank/DDBJ whole genome shotgun (WGS) entry which is preliminary data.</text>
</comment>
<evidence type="ECO:0000256" key="3">
    <source>
        <dbReference type="ARBA" id="ARBA00022827"/>
    </source>
</evidence>
<dbReference type="Proteomes" id="UP000811255">
    <property type="component" value="Unassembled WGS sequence"/>
</dbReference>
<sequence>MAARPDELCDVLIVGGSLVGLSAAAFLGAHGIEARVIEKHAGTSIHPRAGYFHIGTMEAYRRIGLEPAIRQASEAQFGPGGGINAVESLAGRELARHVDSINAGVEPYSPSRRFFMTQQSLEPLLHGRAAELGAKLAYRSELVGFGNYDDHVLAEVRNLETGDLRTIRAKYMIAADGNRSPVREALGIGMSGPGLLSDSITIYFKADCRPWLEGRQLGVIYVVNADQRGFFRFEAGGTRGFLAVNTLGDLSLPGAKDVAGDLSPERCIALVRSAVGVPDLEVEIEDVATWKATAECADAYRAGRVFLAGDAAHVVPPTGGFGGNTGVQDAANLAWKLAAVLKGEAGEALLDSYEAERRPVGQLTVEQAYARYIRRVVPEEIAPDTPEMRDELTMEIGQFYRSGAIPGGRSEREPACVHPDLTRGHPGARVPHAWLGNGRSTIDCAVNGFALIAGPAGKAWVEAAGGLPLEVAQLERDECGTGPEGALLARPDGFVAWRATDDAGASPETLERALKTALMSR</sequence>
<dbReference type="InterPro" id="IPR002938">
    <property type="entry name" value="FAD-bd"/>
</dbReference>
<keyword evidence="2" id="KW-0285">Flavoprotein</keyword>
<evidence type="ECO:0000256" key="2">
    <source>
        <dbReference type="ARBA" id="ARBA00022630"/>
    </source>
</evidence>
<dbReference type="RefSeq" id="WP_214537399.1">
    <property type="nucleotide sequence ID" value="NZ_JAHFVK010000002.1"/>
</dbReference>
<feature type="domain" description="FAD-binding" evidence="4">
    <location>
        <begin position="9"/>
        <end position="367"/>
    </location>
</feature>
<keyword evidence="5" id="KW-0503">Monooxygenase</keyword>
<dbReference type="Gene3D" id="3.50.50.60">
    <property type="entry name" value="FAD/NAD(P)-binding domain"/>
    <property type="match status" value="1"/>
</dbReference>
<keyword evidence="3" id="KW-0274">FAD</keyword>
<dbReference type="EMBL" id="JAHFVK010000002">
    <property type="protein sequence ID" value="MBT2135720.1"/>
    <property type="molecule type" value="Genomic_DNA"/>
</dbReference>
<dbReference type="InterPro" id="IPR036188">
    <property type="entry name" value="FAD/NAD-bd_sf"/>
</dbReference>
<keyword evidence="6" id="KW-1185">Reference proteome</keyword>
<evidence type="ECO:0000256" key="1">
    <source>
        <dbReference type="ARBA" id="ARBA00001974"/>
    </source>
</evidence>